<dbReference type="Proteomes" id="UP001500954">
    <property type="component" value="Unassembled WGS sequence"/>
</dbReference>
<organism evidence="3 4">
    <name type="scientific">Snuella lapsa</name>
    <dbReference type="NCBI Taxonomy" id="870481"/>
    <lineage>
        <taxon>Bacteria</taxon>
        <taxon>Pseudomonadati</taxon>
        <taxon>Bacteroidota</taxon>
        <taxon>Flavobacteriia</taxon>
        <taxon>Flavobacteriales</taxon>
        <taxon>Flavobacteriaceae</taxon>
        <taxon>Snuella</taxon>
    </lineage>
</organism>
<comment type="caution">
    <text evidence="3">The sequence shown here is derived from an EMBL/GenBank/DDBJ whole genome shotgun (WGS) entry which is preliminary data.</text>
</comment>
<evidence type="ECO:0000313" key="4">
    <source>
        <dbReference type="Proteomes" id="UP001500954"/>
    </source>
</evidence>
<feature type="chain" id="PRO_5046729585" evidence="2">
    <location>
        <begin position="31"/>
        <end position="929"/>
    </location>
</feature>
<dbReference type="RefSeq" id="WP_345006790.1">
    <property type="nucleotide sequence ID" value="NZ_BAABCY010000075.1"/>
</dbReference>
<protein>
    <submittedName>
        <fullName evidence="3">Uncharacterized protein</fullName>
    </submittedName>
</protein>
<keyword evidence="4" id="KW-1185">Reference proteome</keyword>
<gene>
    <name evidence="3" type="ORF">GCM10022395_26630</name>
</gene>
<dbReference type="InterPro" id="IPR014755">
    <property type="entry name" value="Cu-Rt/internalin_Ig-like"/>
</dbReference>
<dbReference type="EMBL" id="BAABCY010000075">
    <property type="protein sequence ID" value="GAA3576456.1"/>
    <property type="molecule type" value="Genomic_DNA"/>
</dbReference>
<evidence type="ECO:0000256" key="2">
    <source>
        <dbReference type="SAM" id="SignalP"/>
    </source>
</evidence>
<proteinExistence type="predicted"/>
<sequence>MITLFTNFRQISRFLSCISFTLLFSFSAFGEGTPQLSPTVNDLVLLSIASFSGVASDFAYYGTNGTTQGLCFEVKDASEIVYLGLGLEVNADGNTGTSPGYSFRIVNSSGMVVHTGAVTSGNANGTNYNQLVNGPNIGTMTGGYNITNSQYVFNPTAAGTYCIEFDANTFTSTTLGGGFLKNFDISIANVAGNVIPGRLYSQNWALRTPCNSSFGCTGDFFAKAFEGKVYVLTDDNFVESIDFAGSGFRGLGFKLAFNGSGPGTSGDPVLDRRSLNGSILTNPDFKIFVNDPDPNCYDAPVLGDIIGSPSIVNQSISCDAMSNFCVDVTVSEPGLIQVLFDFNLGDEAYTDGTTDRILTYRFVDGGPLTHCIPWDGLDGLGNAVDVNSSVPILVTYYQGEVHFMKSDLEYNNPGFVVALEHPISGNFQGNHYWDDTNIDASGDDDANIDMDNNPATNPPGMGLNPPFVELSGQTQPAHIWNRNTTSYTIGYGENNVINTWWFGHASVEGPLALTPCPVVTCDQDAGTNGTLQICEGETVTEAELFASLGGTPDAGGTWSPVLAGAGTYTYTVSGAPDCPDATATVTVSEQAAPDAGTNGTLQICEGETVTEAELFASLGGTPDAGGTWSPVLAGAGTYTYTVSGAPDCPDATATVTVMEQVGYDLWVYLEGSLVDDQGQNVYNNTTMRTSLNDLRLLPGQTGGSIFTGTHYIPALGATNQSYNINPWSYDGGEGPLYDSGGVLVSGDAGYPSTVTDWVLVSFRSNPEDGTEFLCKKAALLHNDGHLEFVGEECCTLDQTQSYYVVIEHRNHLIVMSHQAVPIVNGVLTYDFRNQQSYINDPVGIGYVGQKQITTGVYAMFAGNGDQGDAIISSEDTDINSNDFNMWSLNKNMFPIYHIPDYDMNGDINSNDFNLWEKNENTSVTSVKRD</sequence>
<dbReference type="Gene3D" id="2.60.40.1220">
    <property type="match status" value="1"/>
</dbReference>
<evidence type="ECO:0000256" key="1">
    <source>
        <dbReference type="ARBA" id="ARBA00022729"/>
    </source>
</evidence>
<evidence type="ECO:0000313" key="3">
    <source>
        <dbReference type="EMBL" id="GAA3576456.1"/>
    </source>
</evidence>
<accession>A0ABP6Y8E0</accession>
<name>A0ABP6Y8E0_9FLAO</name>
<reference evidence="4" key="1">
    <citation type="journal article" date="2019" name="Int. J. Syst. Evol. Microbiol.">
        <title>The Global Catalogue of Microorganisms (GCM) 10K type strain sequencing project: providing services to taxonomists for standard genome sequencing and annotation.</title>
        <authorList>
            <consortium name="The Broad Institute Genomics Platform"/>
            <consortium name="The Broad Institute Genome Sequencing Center for Infectious Disease"/>
            <person name="Wu L."/>
            <person name="Ma J."/>
        </authorList>
    </citation>
    <scope>NUCLEOTIDE SEQUENCE [LARGE SCALE GENOMIC DNA]</scope>
    <source>
        <strain evidence="4">JCM 17111</strain>
    </source>
</reference>
<feature type="signal peptide" evidence="2">
    <location>
        <begin position="1"/>
        <end position="30"/>
    </location>
</feature>
<keyword evidence="1 2" id="KW-0732">Signal</keyword>